<accession>A0A9P4MJH2</accession>
<dbReference type="GO" id="GO:0016018">
    <property type="term" value="F:cyclosporin A binding"/>
    <property type="evidence" value="ECO:0007669"/>
    <property type="project" value="TreeGrafter"/>
</dbReference>
<evidence type="ECO:0000259" key="6">
    <source>
        <dbReference type="PROSITE" id="PS50072"/>
    </source>
</evidence>
<dbReference type="PROSITE" id="PS50072">
    <property type="entry name" value="CSA_PPIASE_2"/>
    <property type="match status" value="1"/>
</dbReference>
<dbReference type="PROSITE" id="PS00170">
    <property type="entry name" value="CSA_PPIASE_1"/>
    <property type="match status" value="1"/>
</dbReference>
<feature type="compositionally biased region" description="Basic residues" evidence="5">
    <location>
        <begin position="217"/>
        <end position="231"/>
    </location>
</feature>
<keyword evidence="8" id="KW-1185">Reference proteome</keyword>
<evidence type="ECO:0000256" key="2">
    <source>
        <dbReference type="ARBA" id="ARBA00013194"/>
    </source>
</evidence>
<dbReference type="PRINTS" id="PR00153">
    <property type="entry name" value="CSAPPISMRASE"/>
</dbReference>
<dbReference type="PANTHER" id="PTHR11071">
    <property type="entry name" value="PEPTIDYL-PROLYL CIS-TRANS ISOMERASE"/>
    <property type="match status" value="1"/>
</dbReference>
<dbReference type="GO" id="GO:0003755">
    <property type="term" value="F:peptidyl-prolyl cis-trans isomerase activity"/>
    <property type="evidence" value="ECO:0007669"/>
    <property type="project" value="UniProtKB-KW"/>
</dbReference>
<dbReference type="EC" id="5.2.1.8" evidence="2"/>
<keyword evidence="4" id="KW-0413">Isomerase</keyword>
<keyword evidence="3" id="KW-0697">Rotamase</keyword>
<dbReference type="Proteomes" id="UP000799439">
    <property type="component" value="Unassembled WGS sequence"/>
</dbReference>
<evidence type="ECO:0000256" key="4">
    <source>
        <dbReference type="ARBA" id="ARBA00023235"/>
    </source>
</evidence>
<dbReference type="GO" id="GO:0005737">
    <property type="term" value="C:cytoplasm"/>
    <property type="evidence" value="ECO:0007669"/>
    <property type="project" value="TreeGrafter"/>
</dbReference>
<evidence type="ECO:0000313" key="8">
    <source>
        <dbReference type="Proteomes" id="UP000799439"/>
    </source>
</evidence>
<evidence type="ECO:0000256" key="5">
    <source>
        <dbReference type="SAM" id="MobiDB-lite"/>
    </source>
</evidence>
<protein>
    <recommendedName>
        <fullName evidence="2">peptidylprolyl isomerase</fullName>
        <ecNumber evidence="2">5.2.1.8</ecNumber>
    </recommendedName>
</protein>
<dbReference type="OrthoDB" id="407558at2759"/>
<dbReference type="GO" id="GO:0006457">
    <property type="term" value="P:protein folding"/>
    <property type="evidence" value="ECO:0007669"/>
    <property type="project" value="InterPro"/>
</dbReference>
<feature type="compositionally biased region" description="Basic and acidic residues" evidence="5">
    <location>
        <begin position="275"/>
        <end position="314"/>
    </location>
</feature>
<evidence type="ECO:0000256" key="1">
    <source>
        <dbReference type="ARBA" id="ARBA00000971"/>
    </source>
</evidence>
<feature type="domain" description="PPIase cyclophilin-type" evidence="6">
    <location>
        <begin position="10"/>
        <end position="169"/>
    </location>
</feature>
<evidence type="ECO:0000313" key="7">
    <source>
        <dbReference type="EMBL" id="KAF2152054.1"/>
    </source>
</evidence>
<proteinExistence type="predicted"/>
<feature type="region of interest" description="Disordered" evidence="5">
    <location>
        <begin position="166"/>
        <end position="378"/>
    </location>
</feature>
<dbReference type="Gene3D" id="2.40.100.10">
    <property type="entry name" value="Cyclophilin-like"/>
    <property type="match status" value="1"/>
</dbReference>
<dbReference type="PANTHER" id="PTHR11071:SF561">
    <property type="entry name" value="PEPTIDYL-PROLYL CIS-TRANS ISOMERASE D-RELATED"/>
    <property type="match status" value="1"/>
</dbReference>
<comment type="catalytic activity">
    <reaction evidence="1">
        <text>[protein]-peptidylproline (omega=180) = [protein]-peptidylproline (omega=0)</text>
        <dbReference type="Rhea" id="RHEA:16237"/>
        <dbReference type="Rhea" id="RHEA-COMP:10747"/>
        <dbReference type="Rhea" id="RHEA-COMP:10748"/>
        <dbReference type="ChEBI" id="CHEBI:83833"/>
        <dbReference type="ChEBI" id="CHEBI:83834"/>
        <dbReference type="EC" id="5.2.1.8"/>
    </reaction>
</comment>
<dbReference type="Pfam" id="PF00160">
    <property type="entry name" value="Pro_isomerase"/>
    <property type="match status" value="1"/>
</dbReference>
<dbReference type="EMBL" id="ML996087">
    <property type="protein sequence ID" value="KAF2152054.1"/>
    <property type="molecule type" value="Genomic_DNA"/>
</dbReference>
<comment type="caution">
    <text evidence="7">The sequence shown here is derived from an EMBL/GenBank/DDBJ whole genome shotgun (WGS) entry which is preliminary data.</text>
</comment>
<evidence type="ECO:0000256" key="3">
    <source>
        <dbReference type="ARBA" id="ARBA00023110"/>
    </source>
</evidence>
<dbReference type="InterPro" id="IPR002130">
    <property type="entry name" value="Cyclophilin-type_PPIase_dom"/>
</dbReference>
<sequence length="378" mass="42185">MEGEDRPRVFLDVSIGAEPAGRLVIELFTDKAPKTCENFLALCTGTHKGLTYATSPFHRVIDDFMIQGGDITAGDGTGGLSIYGPTFDDENLSWRPLDSPGLVCMANRGPDTNTSQFFITLTPCPHLNAKHTVFGHLISGDSVLSSIAAQPVDASDRPKTPILISRCGQLERRRPATKQSTQALSPGAARGRQRSTSRTASPPPRRVRAKADETRRGRPRSRSRSREKGRKRGVEEERETEESSPARKHARVRSASPSRRREEEGLRRSRSRSAGGHEGRRERRDGMGERRRDWRDGRQERGRERRYGDRDQGGRYDGGGYGGRWERRGYDGRRNKTGDEGRLNDGRLGGGGGRDEAEESGIKFKGRGAMKYREPERR</sequence>
<organism evidence="7 8">
    <name type="scientific">Myriangium duriaei CBS 260.36</name>
    <dbReference type="NCBI Taxonomy" id="1168546"/>
    <lineage>
        <taxon>Eukaryota</taxon>
        <taxon>Fungi</taxon>
        <taxon>Dikarya</taxon>
        <taxon>Ascomycota</taxon>
        <taxon>Pezizomycotina</taxon>
        <taxon>Dothideomycetes</taxon>
        <taxon>Dothideomycetidae</taxon>
        <taxon>Myriangiales</taxon>
        <taxon>Myriangiaceae</taxon>
        <taxon>Myriangium</taxon>
    </lineage>
</organism>
<dbReference type="AlphaFoldDB" id="A0A9P4MJH2"/>
<gene>
    <name evidence="7" type="ORF">K461DRAFT_294910</name>
</gene>
<feature type="compositionally biased region" description="Basic and acidic residues" evidence="5">
    <location>
        <begin position="324"/>
        <end position="345"/>
    </location>
</feature>
<reference evidence="7" key="1">
    <citation type="journal article" date="2020" name="Stud. Mycol.">
        <title>101 Dothideomycetes genomes: a test case for predicting lifestyles and emergence of pathogens.</title>
        <authorList>
            <person name="Haridas S."/>
            <person name="Albert R."/>
            <person name="Binder M."/>
            <person name="Bloem J."/>
            <person name="Labutti K."/>
            <person name="Salamov A."/>
            <person name="Andreopoulos B."/>
            <person name="Baker S."/>
            <person name="Barry K."/>
            <person name="Bills G."/>
            <person name="Bluhm B."/>
            <person name="Cannon C."/>
            <person name="Castanera R."/>
            <person name="Culley D."/>
            <person name="Daum C."/>
            <person name="Ezra D."/>
            <person name="Gonzalez J."/>
            <person name="Henrissat B."/>
            <person name="Kuo A."/>
            <person name="Liang C."/>
            <person name="Lipzen A."/>
            <person name="Lutzoni F."/>
            <person name="Magnuson J."/>
            <person name="Mondo S."/>
            <person name="Nolan M."/>
            <person name="Ohm R."/>
            <person name="Pangilinan J."/>
            <person name="Park H.-J."/>
            <person name="Ramirez L."/>
            <person name="Alfaro M."/>
            <person name="Sun H."/>
            <person name="Tritt A."/>
            <person name="Yoshinaga Y."/>
            <person name="Zwiers L.-H."/>
            <person name="Turgeon B."/>
            <person name="Goodwin S."/>
            <person name="Spatafora J."/>
            <person name="Crous P."/>
            <person name="Grigoriev I."/>
        </authorList>
    </citation>
    <scope>NUCLEOTIDE SEQUENCE</scope>
    <source>
        <strain evidence="7">CBS 260.36</strain>
    </source>
</reference>
<dbReference type="InterPro" id="IPR029000">
    <property type="entry name" value="Cyclophilin-like_dom_sf"/>
</dbReference>
<dbReference type="FunFam" id="2.40.100.10:FF:000025">
    <property type="entry name" value="Peptidyl-prolyl cis-trans isomerase CYP19-2"/>
    <property type="match status" value="1"/>
</dbReference>
<name>A0A9P4MJH2_9PEZI</name>
<dbReference type="InterPro" id="IPR020892">
    <property type="entry name" value="Cyclophilin-type_PPIase_CS"/>
</dbReference>
<dbReference type="SUPFAM" id="SSF50891">
    <property type="entry name" value="Cyclophilin-like"/>
    <property type="match status" value="1"/>
</dbReference>